<dbReference type="Gene3D" id="3.90.1570.10">
    <property type="entry name" value="tt1808, chain A"/>
    <property type="match status" value="1"/>
</dbReference>
<sequence>MSAAHEGHAGPWTLAEVLALPEDARARVELVGGSLVVSPGPGVPHQRASRRLAAVLEKAAEAAGASWRYWRRSTS</sequence>
<proteinExistence type="predicted"/>
<dbReference type="EMBL" id="BAAAMJ010000032">
    <property type="protein sequence ID" value="GAA1922623.1"/>
    <property type="molecule type" value="Genomic_DNA"/>
</dbReference>
<protein>
    <recommendedName>
        <fullName evidence="3">Restriction endonuclease domain-containing protein</fullName>
    </recommendedName>
</protein>
<name>A0ABN2PJH3_9ACTN</name>
<evidence type="ECO:0000313" key="1">
    <source>
        <dbReference type="EMBL" id="GAA1922623.1"/>
    </source>
</evidence>
<organism evidence="1 2">
    <name type="scientific">Streptomyces sodiiphilus</name>
    <dbReference type="NCBI Taxonomy" id="226217"/>
    <lineage>
        <taxon>Bacteria</taxon>
        <taxon>Bacillati</taxon>
        <taxon>Actinomycetota</taxon>
        <taxon>Actinomycetes</taxon>
        <taxon>Kitasatosporales</taxon>
        <taxon>Streptomycetaceae</taxon>
        <taxon>Streptomyces</taxon>
    </lineage>
</organism>
<keyword evidence="2" id="KW-1185">Reference proteome</keyword>
<accession>A0ABN2PJH3</accession>
<gene>
    <name evidence="1" type="ORF">GCM10009716_33890</name>
</gene>
<dbReference type="InterPro" id="IPR011335">
    <property type="entry name" value="Restrct_endonuc-II-like"/>
</dbReference>
<comment type="caution">
    <text evidence="1">The sequence shown here is derived from an EMBL/GenBank/DDBJ whole genome shotgun (WGS) entry which is preliminary data.</text>
</comment>
<dbReference type="RefSeq" id="WP_344263204.1">
    <property type="nucleotide sequence ID" value="NZ_BAAAMJ010000032.1"/>
</dbReference>
<evidence type="ECO:0008006" key="3">
    <source>
        <dbReference type="Google" id="ProtNLM"/>
    </source>
</evidence>
<evidence type="ECO:0000313" key="2">
    <source>
        <dbReference type="Proteomes" id="UP001501303"/>
    </source>
</evidence>
<dbReference type="Proteomes" id="UP001501303">
    <property type="component" value="Unassembled WGS sequence"/>
</dbReference>
<dbReference type="InterPro" id="IPR012296">
    <property type="entry name" value="Nuclease_put_TT1808"/>
</dbReference>
<reference evidence="1 2" key="1">
    <citation type="journal article" date="2019" name="Int. J. Syst. Evol. Microbiol.">
        <title>The Global Catalogue of Microorganisms (GCM) 10K type strain sequencing project: providing services to taxonomists for standard genome sequencing and annotation.</title>
        <authorList>
            <consortium name="The Broad Institute Genomics Platform"/>
            <consortium name="The Broad Institute Genome Sequencing Center for Infectious Disease"/>
            <person name="Wu L."/>
            <person name="Ma J."/>
        </authorList>
    </citation>
    <scope>NUCLEOTIDE SEQUENCE [LARGE SCALE GENOMIC DNA]</scope>
    <source>
        <strain evidence="1 2">JCM 13581</strain>
    </source>
</reference>
<dbReference type="SUPFAM" id="SSF52980">
    <property type="entry name" value="Restriction endonuclease-like"/>
    <property type="match status" value="1"/>
</dbReference>